<organism evidence="2 3">
    <name type="scientific">Pigmentiphaga humi</name>
    <dbReference type="NCBI Taxonomy" id="2478468"/>
    <lineage>
        <taxon>Bacteria</taxon>
        <taxon>Pseudomonadati</taxon>
        <taxon>Pseudomonadota</taxon>
        <taxon>Betaproteobacteria</taxon>
        <taxon>Burkholderiales</taxon>
        <taxon>Alcaligenaceae</taxon>
        <taxon>Pigmentiphaga</taxon>
    </lineage>
</organism>
<accession>A0A3P4B5Q3</accession>
<evidence type="ECO:0000313" key="3">
    <source>
        <dbReference type="Proteomes" id="UP000277294"/>
    </source>
</evidence>
<dbReference type="AlphaFoldDB" id="A0A3P4B5Q3"/>
<proteinExistence type="predicted"/>
<gene>
    <name evidence="2" type="ORF">PIGHUM_03312</name>
</gene>
<keyword evidence="3" id="KW-1185">Reference proteome</keyword>
<name>A0A3P4B5Q3_9BURK</name>
<evidence type="ECO:0000256" key="1">
    <source>
        <dbReference type="SAM" id="MobiDB-lite"/>
    </source>
</evidence>
<dbReference type="RefSeq" id="WP_160142320.1">
    <property type="nucleotide sequence ID" value="NZ_UWPJ01000025.1"/>
</dbReference>
<sequence length="50" mass="5504">MNPNDRTDGATAEQHLDKRPFETPTLEKIDVSMTENGFPGIGTDFGMYAS</sequence>
<evidence type="ECO:0000313" key="2">
    <source>
        <dbReference type="EMBL" id="VCU71231.1"/>
    </source>
</evidence>
<dbReference type="Proteomes" id="UP000277294">
    <property type="component" value="Unassembled WGS sequence"/>
</dbReference>
<reference evidence="2 3" key="1">
    <citation type="submission" date="2018-10" db="EMBL/GenBank/DDBJ databases">
        <authorList>
            <person name="Criscuolo A."/>
        </authorList>
    </citation>
    <scope>NUCLEOTIDE SEQUENCE [LARGE SCALE GENOMIC DNA]</scope>
    <source>
        <strain evidence="2">DnA1</strain>
    </source>
</reference>
<dbReference type="EMBL" id="UWPJ01000025">
    <property type="protein sequence ID" value="VCU71231.1"/>
    <property type="molecule type" value="Genomic_DNA"/>
</dbReference>
<feature type="region of interest" description="Disordered" evidence="1">
    <location>
        <begin position="1"/>
        <end position="21"/>
    </location>
</feature>
<protein>
    <submittedName>
        <fullName evidence="2">Uncharacterized protein</fullName>
    </submittedName>
</protein>